<dbReference type="AlphaFoldDB" id="A0AAW1NSV9"/>
<keyword evidence="14" id="KW-1185">Reference proteome</keyword>
<keyword evidence="7" id="KW-0969">Cilium</keyword>
<feature type="compositionally biased region" description="Low complexity" evidence="12">
    <location>
        <begin position="1105"/>
        <end position="1116"/>
    </location>
</feature>
<dbReference type="Pfam" id="PF14580">
    <property type="entry name" value="LRR_9"/>
    <property type="match status" value="1"/>
</dbReference>
<evidence type="ECO:0000256" key="3">
    <source>
        <dbReference type="ARBA" id="ARBA00022614"/>
    </source>
</evidence>
<feature type="compositionally biased region" description="Low complexity" evidence="12">
    <location>
        <begin position="827"/>
        <end position="839"/>
    </location>
</feature>
<dbReference type="SMART" id="SM00365">
    <property type="entry name" value="LRR_SD22"/>
    <property type="match status" value="4"/>
</dbReference>
<dbReference type="InterPro" id="IPR001611">
    <property type="entry name" value="Leu-rich_rpt"/>
</dbReference>
<comment type="subcellular location">
    <subcellularLocation>
        <location evidence="1">Cytoplasm</location>
        <location evidence="1">Cytoskeleton</location>
        <location evidence="1">Flagellum axoneme</location>
    </subcellularLocation>
</comment>
<evidence type="ECO:0000313" key="13">
    <source>
        <dbReference type="EMBL" id="KAK9790554.1"/>
    </source>
</evidence>
<evidence type="ECO:0000256" key="11">
    <source>
        <dbReference type="ARBA" id="ARBA00040950"/>
    </source>
</evidence>
<name>A0AAW1NSV9_9CHLO</name>
<reference evidence="13 14" key="1">
    <citation type="journal article" date="2024" name="Nat. Commun.">
        <title>Phylogenomics reveals the evolutionary origins of lichenization in chlorophyte algae.</title>
        <authorList>
            <person name="Puginier C."/>
            <person name="Libourel C."/>
            <person name="Otte J."/>
            <person name="Skaloud P."/>
            <person name="Haon M."/>
            <person name="Grisel S."/>
            <person name="Petersen M."/>
            <person name="Berrin J.G."/>
            <person name="Delaux P.M."/>
            <person name="Dal Grande F."/>
            <person name="Keller J."/>
        </authorList>
    </citation>
    <scope>NUCLEOTIDE SEQUENCE [LARGE SCALE GENOMIC DNA]</scope>
    <source>
        <strain evidence="13 14">SAG 2036</strain>
    </source>
</reference>
<accession>A0AAW1NSV9</accession>
<evidence type="ECO:0000256" key="6">
    <source>
        <dbReference type="ARBA" id="ARBA00023054"/>
    </source>
</evidence>
<feature type="region of interest" description="Disordered" evidence="12">
    <location>
        <begin position="1099"/>
        <end position="1131"/>
    </location>
</feature>
<keyword evidence="2" id="KW-0963">Cytoplasm</keyword>
<evidence type="ECO:0000256" key="7">
    <source>
        <dbReference type="ARBA" id="ARBA00023069"/>
    </source>
</evidence>
<keyword evidence="4" id="KW-0677">Repeat</keyword>
<dbReference type="PANTHER" id="PTHR45973">
    <property type="entry name" value="PROTEIN PHOSPHATASE 1 REGULATORY SUBUNIT SDS22-RELATED"/>
    <property type="match status" value="1"/>
</dbReference>
<feature type="compositionally biased region" description="Low complexity" evidence="12">
    <location>
        <begin position="537"/>
        <end position="548"/>
    </location>
</feature>
<dbReference type="Gene3D" id="3.80.10.10">
    <property type="entry name" value="Ribonuclease Inhibitor"/>
    <property type="match status" value="2"/>
</dbReference>
<dbReference type="EMBL" id="JALJOQ010000190">
    <property type="protein sequence ID" value="KAK9790554.1"/>
    <property type="molecule type" value="Genomic_DNA"/>
</dbReference>
<proteinExistence type="inferred from homology"/>
<comment type="similarity">
    <text evidence="10">Belongs to the DRC3 family.</text>
</comment>
<dbReference type="Proteomes" id="UP001465755">
    <property type="component" value="Unassembled WGS sequence"/>
</dbReference>
<feature type="compositionally biased region" description="Basic and acidic residues" evidence="12">
    <location>
        <begin position="643"/>
        <end position="654"/>
    </location>
</feature>
<dbReference type="InterPro" id="IPR050576">
    <property type="entry name" value="Cilia_flagella_integrity"/>
</dbReference>
<feature type="region of interest" description="Disordered" evidence="12">
    <location>
        <begin position="901"/>
        <end position="934"/>
    </location>
</feature>
<comment type="caution">
    <text evidence="13">The sequence shown here is derived from an EMBL/GenBank/DDBJ whole genome shotgun (WGS) entry which is preliminary data.</text>
</comment>
<evidence type="ECO:0000313" key="14">
    <source>
        <dbReference type="Proteomes" id="UP001465755"/>
    </source>
</evidence>
<feature type="compositionally biased region" description="Polar residues" evidence="12">
    <location>
        <begin position="813"/>
        <end position="824"/>
    </location>
</feature>
<keyword evidence="8" id="KW-0206">Cytoskeleton</keyword>
<dbReference type="PANTHER" id="PTHR45973:SF12">
    <property type="entry name" value="DYNEIN REGULATORY COMPLEX SUBUNIT 3"/>
    <property type="match status" value="1"/>
</dbReference>
<dbReference type="PROSITE" id="PS51450">
    <property type="entry name" value="LRR"/>
    <property type="match status" value="4"/>
</dbReference>
<keyword evidence="3" id="KW-0433">Leucine-rich repeat</keyword>
<feature type="region of interest" description="Disordered" evidence="12">
    <location>
        <begin position="526"/>
        <end position="768"/>
    </location>
</feature>
<dbReference type="SUPFAM" id="SSF52075">
    <property type="entry name" value="Outer arm dynein light chain 1"/>
    <property type="match status" value="1"/>
</dbReference>
<keyword evidence="9" id="KW-0966">Cell projection</keyword>
<dbReference type="SMART" id="SM00369">
    <property type="entry name" value="LRR_TYP"/>
    <property type="match status" value="3"/>
</dbReference>
<protein>
    <recommendedName>
        <fullName evidence="11">Dynein regulatory complex subunit 3</fullName>
    </recommendedName>
</protein>
<evidence type="ECO:0000256" key="4">
    <source>
        <dbReference type="ARBA" id="ARBA00022737"/>
    </source>
</evidence>
<evidence type="ECO:0000256" key="12">
    <source>
        <dbReference type="SAM" id="MobiDB-lite"/>
    </source>
</evidence>
<evidence type="ECO:0000256" key="1">
    <source>
        <dbReference type="ARBA" id="ARBA00004611"/>
    </source>
</evidence>
<evidence type="ECO:0000256" key="5">
    <source>
        <dbReference type="ARBA" id="ARBA00022846"/>
    </source>
</evidence>
<feature type="region of interest" description="Disordered" evidence="12">
    <location>
        <begin position="1009"/>
        <end position="1035"/>
    </location>
</feature>
<dbReference type="InterPro" id="IPR003591">
    <property type="entry name" value="Leu-rich_rpt_typical-subtyp"/>
</dbReference>
<feature type="compositionally biased region" description="Polar residues" evidence="12">
    <location>
        <begin position="581"/>
        <end position="593"/>
    </location>
</feature>
<dbReference type="GO" id="GO:0005929">
    <property type="term" value="C:cilium"/>
    <property type="evidence" value="ECO:0007669"/>
    <property type="project" value="TreeGrafter"/>
</dbReference>
<feature type="compositionally biased region" description="Polar residues" evidence="12">
    <location>
        <begin position="1023"/>
        <end position="1033"/>
    </location>
</feature>
<keyword evidence="6" id="KW-0175">Coiled coil</keyword>
<sequence length="1142" mass="124492">MLAVRQPFVLESTVRDGIEFEEGVQPTAEQRTAFSYTDVQQLRLSFRGLTRLDNLPGLASLRDLRLDNNDIHVISNLNHLVSLTRLDLSFNKIAKIQGLNGLSKLEDLSLYQNNISVVENLEELTALQCLSLGRNRIQSIDSIVYLRALPNLRILTFAGCPVTHHPVYHSMAAAHLPLKYLDNRHLSASDVEAAHHRYQDALTQLKAKENQEAAAEVAAQEASAFSDRLKAAHAETTVNILARLVEEEEHWAKLSGVPGLTDGWQGLAGTLEASLLEFQTNMLEQREARDQEMAEMQAAAQEITSTHAKDASKAIYDFSKEIKQAIRDTAVSGESRAAPKAELAQANLDMQKSLVAAELGVLNDVLSMATKLERALGTTAEACQPIINTCFGVIRKHLGEYWEGLIKFAPTEFQRYEVGECDTDTLPEASRPLMQEREALMAVLTACQDRQWALVDEVQAQLETALQDELSSLVDAQRTTAERRKTQRLSEIVHDTGPQAFLECSPCSLAAWSGLRTLAGQSVLPTSHKVGSRHESQPSSSSTTTQTPHASPGSTTPLGLDSLEQAEASTSLSPSRKHLTSQEGSFLSRQASLTRRRSGSLHSSKRADRGMRRKSRDGPQQTTQQLQQQLSQQLQQQLQSDHQSQKDTTVDRNPRTPSQSSIQSPAEKLDRQASLSSRSRNRSRKRTTDGSWQNDGASNAAVMDPQSALGEDDSISQMPPSPSSRHGTSSQLWSPFRSGKQETESIDKAPNSAAKLATEQALTQRRSEQLLSQREAELSRRESLLSQREAALSRHVSGKLNQHASGQLGRGTSPDQQNASVLRSHTQDAAAQQQQQQQPAPGPDPFARQVVNPFVRVQSLTLPTTDNQLAQAEEALTSQILGPAPSGANAGAEGLRSVSSAHFSSPVMTKRLHSAQSSGRHRQLPRGASLNRDDSAREEAQLQMHTVLSFNREKLNTMKSDGGLLSHHSTASFAGSHFPVAQDPLKSEAALDLDMVRFKHLRVNISKPQIHSAPAPPIPASQRTAQAPATTSSKRLHPSLLQSASLIKGSGLKTDKSSKSVADEWFGLECLDLTAQKPLDARERTKQWVQALEPPVSTKKLGARSSAASAAAASSSPPAPSSEKNQAAAKRGGLRSLFSCFG</sequence>
<evidence type="ECO:0000256" key="9">
    <source>
        <dbReference type="ARBA" id="ARBA00023273"/>
    </source>
</evidence>
<feature type="compositionally biased region" description="Polar residues" evidence="12">
    <location>
        <begin position="655"/>
        <end position="664"/>
    </location>
</feature>
<dbReference type="InterPro" id="IPR032675">
    <property type="entry name" value="LRR_dom_sf"/>
</dbReference>
<keyword evidence="5" id="KW-0282">Flagellum</keyword>
<evidence type="ECO:0000256" key="2">
    <source>
        <dbReference type="ARBA" id="ARBA00022490"/>
    </source>
</evidence>
<evidence type="ECO:0000256" key="10">
    <source>
        <dbReference type="ARBA" id="ARBA00038378"/>
    </source>
</evidence>
<evidence type="ECO:0000256" key="8">
    <source>
        <dbReference type="ARBA" id="ARBA00023212"/>
    </source>
</evidence>
<feature type="compositionally biased region" description="Low complexity" evidence="12">
    <location>
        <begin position="620"/>
        <end position="642"/>
    </location>
</feature>
<gene>
    <name evidence="13" type="ORF">WJX73_002320</name>
</gene>
<organism evidence="13 14">
    <name type="scientific">Symbiochloris irregularis</name>
    <dbReference type="NCBI Taxonomy" id="706552"/>
    <lineage>
        <taxon>Eukaryota</taxon>
        <taxon>Viridiplantae</taxon>
        <taxon>Chlorophyta</taxon>
        <taxon>core chlorophytes</taxon>
        <taxon>Trebouxiophyceae</taxon>
        <taxon>Trebouxiales</taxon>
        <taxon>Trebouxiaceae</taxon>
        <taxon>Symbiochloris</taxon>
    </lineage>
</organism>
<feature type="compositionally biased region" description="Polar residues" evidence="12">
    <location>
        <begin position="715"/>
        <end position="733"/>
    </location>
</feature>
<feature type="region of interest" description="Disordered" evidence="12">
    <location>
        <begin position="789"/>
        <end position="848"/>
    </location>
</feature>